<dbReference type="PROSITE" id="PS50977">
    <property type="entry name" value="HTH_TETR_2"/>
    <property type="match status" value="1"/>
</dbReference>
<keyword evidence="3" id="KW-0804">Transcription</keyword>
<dbReference type="InterPro" id="IPR050109">
    <property type="entry name" value="HTH-type_TetR-like_transc_reg"/>
</dbReference>
<proteinExistence type="predicted"/>
<dbReference type="Gene3D" id="1.10.357.10">
    <property type="entry name" value="Tetracycline Repressor, domain 2"/>
    <property type="match status" value="1"/>
</dbReference>
<evidence type="ECO:0000259" key="5">
    <source>
        <dbReference type="PROSITE" id="PS50977"/>
    </source>
</evidence>
<dbReference type="SUPFAM" id="SSF46689">
    <property type="entry name" value="Homeodomain-like"/>
    <property type="match status" value="1"/>
</dbReference>
<dbReference type="PRINTS" id="PR00455">
    <property type="entry name" value="HTHTETR"/>
</dbReference>
<feature type="domain" description="HTH tetR-type" evidence="5">
    <location>
        <begin position="1"/>
        <end position="59"/>
    </location>
</feature>
<keyword evidence="2 4" id="KW-0238">DNA-binding</keyword>
<accession>A0ABQ3XEE1</accession>
<keyword evidence="1" id="KW-0805">Transcription regulation</keyword>
<dbReference type="EMBL" id="BOMG01000064">
    <property type="protein sequence ID" value="GID56886.1"/>
    <property type="molecule type" value="Genomic_DNA"/>
</dbReference>
<keyword evidence="7" id="KW-1185">Reference proteome</keyword>
<dbReference type="Proteomes" id="UP000612282">
    <property type="component" value="Unassembled WGS sequence"/>
</dbReference>
<reference evidence="6 7" key="1">
    <citation type="submission" date="2021-01" db="EMBL/GenBank/DDBJ databases">
        <title>Whole genome shotgun sequence of Actinoplanes couchii NBRC 106145.</title>
        <authorList>
            <person name="Komaki H."/>
            <person name="Tamura T."/>
        </authorList>
    </citation>
    <scope>NUCLEOTIDE SEQUENCE [LARGE SCALE GENOMIC DNA]</scope>
    <source>
        <strain evidence="6 7">NBRC 106145</strain>
    </source>
</reference>
<dbReference type="PANTHER" id="PTHR30055">
    <property type="entry name" value="HTH-TYPE TRANSCRIPTIONAL REGULATOR RUTR"/>
    <property type="match status" value="1"/>
</dbReference>
<organism evidence="6 7">
    <name type="scientific">Actinoplanes couchii</name>
    <dbReference type="NCBI Taxonomy" id="403638"/>
    <lineage>
        <taxon>Bacteria</taxon>
        <taxon>Bacillati</taxon>
        <taxon>Actinomycetota</taxon>
        <taxon>Actinomycetes</taxon>
        <taxon>Micromonosporales</taxon>
        <taxon>Micromonosporaceae</taxon>
        <taxon>Actinoplanes</taxon>
    </lineage>
</organism>
<sequence>MRERIADVAAGLFAERGYDGVSMIEVARAATVSEQTVYNYFPAKQDLVLDRADEIREQYHRAVATRPPGTSPASALHLLVIGLITHFRSEELSLARGEFPAQCLISPVLRRFALEVREQQAQTIGDAIRTTDPAVPAIVARAHAAAIVAVVQSITDDIGTHVRSGDVSDEAADRMRRTAALAFDHLDQAFRSITTTYRGDPR</sequence>
<gene>
    <name evidence="6" type="ORF">Aco03nite_052900</name>
</gene>
<dbReference type="InterPro" id="IPR001647">
    <property type="entry name" value="HTH_TetR"/>
</dbReference>
<evidence type="ECO:0000256" key="2">
    <source>
        <dbReference type="ARBA" id="ARBA00023125"/>
    </source>
</evidence>
<name>A0ABQ3XEE1_9ACTN</name>
<evidence type="ECO:0000256" key="3">
    <source>
        <dbReference type="ARBA" id="ARBA00023163"/>
    </source>
</evidence>
<dbReference type="Pfam" id="PF00440">
    <property type="entry name" value="TetR_N"/>
    <property type="match status" value="1"/>
</dbReference>
<evidence type="ECO:0000313" key="7">
    <source>
        <dbReference type="Proteomes" id="UP000612282"/>
    </source>
</evidence>
<dbReference type="PANTHER" id="PTHR30055:SF234">
    <property type="entry name" value="HTH-TYPE TRANSCRIPTIONAL REGULATOR BETI"/>
    <property type="match status" value="1"/>
</dbReference>
<evidence type="ECO:0000256" key="4">
    <source>
        <dbReference type="PROSITE-ProRule" id="PRU00335"/>
    </source>
</evidence>
<dbReference type="Gene3D" id="1.10.10.60">
    <property type="entry name" value="Homeodomain-like"/>
    <property type="match status" value="1"/>
</dbReference>
<dbReference type="InterPro" id="IPR009057">
    <property type="entry name" value="Homeodomain-like_sf"/>
</dbReference>
<comment type="caution">
    <text evidence="6">The sequence shown here is derived from an EMBL/GenBank/DDBJ whole genome shotgun (WGS) entry which is preliminary data.</text>
</comment>
<feature type="DNA-binding region" description="H-T-H motif" evidence="4">
    <location>
        <begin position="22"/>
        <end position="41"/>
    </location>
</feature>
<evidence type="ECO:0000313" key="6">
    <source>
        <dbReference type="EMBL" id="GID56886.1"/>
    </source>
</evidence>
<protein>
    <submittedName>
        <fullName evidence="6">TetR family transcriptional regulator</fullName>
    </submittedName>
</protein>
<evidence type="ECO:0000256" key="1">
    <source>
        <dbReference type="ARBA" id="ARBA00023015"/>
    </source>
</evidence>